<evidence type="ECO:0000259" key="1">
    <source>
        <dbReference type="Pfam" id="PF18495"/>
    </source>
</evidence>
<dbReference type="EMBL" id="JYIV01000018">
    <property type="protein sequence ID" value="KJL25032.1"/>
    <property type="molecule type" value="Genomic_DNA"/>
</dbReference>
<name>A0A0F0KVU1_9MICO</name>
<organism evidence="2 3">
    <name type="scientific">Microbacterium oxydans</name>
    <dbReference type="NCBI Taxonomy" id="82380"/>
    <lineage>
        <taxon>Bacteria</taxon>
        <taxon>Bacillati</taxon>
        <taxon>Actinomycetota</taxon>
        <taxon>Actinomycetes</taxon>
        <taxon>Micrococcales</taxon>
        <taxon>Microbacteriaceae</taxon>
        <taxon>Microbacterium</taxon>
    </lineage>
</organism>
<dbReference type="Proteomes" id="UP000033725">
    <property type="component" value="Unassembled WGS sequence"/>
</dbReference>
<dbReference type="RefSeq" id="WP_045262778.1">
    <property type="nucleotide sequence ID" value="NZ_JYIV01000018.1"/>
</dbReference>
<gene>
    <name evidence="2" type="ORF">RN51_00852</name>
</gene>
<evidence type="ECO:0000313" key="2">
    <source>
        <dbReference type="EMBL" id="KJL25032.1"/>
    </source>
</evidence>
<dbReference type="CDD" id="cd11586">
    <property type="entry name" value="VbhA_like"/>
    <property type="match status" value="1"/>
</dbReference>
<sequence>MGNDDHVRTREERLNGVLEAFHSCRLDGLAPTRDAIRDAWNYIEGRRTLDEIIEDVRRRHTRKPEKEP</sequence>
<feature type="domain" description="Antitoxin VbhA" evidence="1">
    <location>
        <begin position="17"/>
        <end position="59"/>
    </location>
</feature>
<dbReference type="InterPro" id="IPR033788">
    <property type="entry name" value="VbhA-like"/>
</dbReference>
<dbReference type="InterPro" id="IPR041535">
    <property type="entry name" value="VbhA"/>
</dbReference>
<dbReference type="Pfam" id="PF18495">
    <property type="entry name" value="VbhA"/>
    <property type="match status" value="1"/>
</dbReference>
<dbReference type="InterPro" id="IPR043038">
    <property type="entry name" value="VbhA_sf"/>
</dbReference>
<dbReference type="AlphaFoldDB" id="A0A0F0KVU1"/>
<reference evidence="2 3" key="1">
    <citation type="submission" date="2015-02" db="EMBL/GenBank/DDBJ databases">
        <title>Draft genome sequences of ten Microbacterium spp. with emphasis on heavy metal contaminated environments.</title>
        <authorList>
            <person name="Corretto E."/>
        </authorList>
    </citation>
    <scope>NUCLEOTIDE SEQUENCE [LARGE SCALE GENOMIC DNA]</scope>
    <source>
        <strain evidence="2 3">BEL163</strain>
    </source>
</reference>
<evidence type="ECO:0000313" key="3">
    <source>
        <dbReference type="Proteomes" id="UP000033725"/>
    </source>
</evidence>
<proteinExistence type="predicted"/>
<comment type="caution">
    <text evidence="2">The sequence shown here is derived from an EMBL/GenBank/DDBJ whole genome shotgun (WGS) entry which is preliminary data.</text>
</comment>
<dbReference type="GeneID" id="36298998"/>
<dbReference type="PATRIC" id="fig|82380.10.peg.854"/>
<accession>A0A0F0KVU1</accession>
<dbReference type="OrthoDB" id="5081101at2"/>
<dbReference type="Gene3D" id="1.10.8.1050">
    <property type="entry name" value="Antitoxin VbhA-like"/>
    <property type="match status" value="1"/>
</dbReference>
<protein>
    <recommendedName>
        <fullName evidence="1">Antitoxin VbhA domain-containing protein</fullName>
    </recommendedName>
</protein>